<dbReference type="eggNOG" id="COG1073">
    <property type="taxonomic scope" value="Bacteria"/>
</dbReference>
<name>E8RQ24_ASTEC</name>
<keyword evidence="1" id="KW-0472">Membrane</keyword>
<keyword evidence="1" id="KW-1133">Transmembrane helix</keyword>
<dbReference type="PANTHER" id="PTHR12277">
    <property type="entry name" value="ALPHA/BETA HYDROLASE DOMAIN-CONTAINING PROTEIN"/>
    <property type="match status" value="1"/>
</dbReference>
<dbReference type="KEGG" id="aex:Astex_0385"/>
<dbReference type="InterPro" id="IPR029058">
    <property type="entry name" value="AB_hydrolase_fold"/>
</dbReference>
<dbReference type="Gene3D" id="3.40.50.1820">
    <property type="entry name" value="alpha/beta hydrolase"/>
    <property type="match status" value="1"/>
</dbReference>
<proteinExistence type="predicted"/>
<dbReference type="InterPro" id="IPR022742">
    <property type="entry name" value="Hydrolase_4"/>
</dbReference>
<organism evidence="3 4">
    <name type="scientific">Asticcacaulis excentricus (strain ATCC 15261 / DSM 4724 / KCTC 12464 / NCIMB 9791 / VKM B-1370 / CB 48)</name>
    <dbReference type="NCBI Taxonomy" id="573065"/>
    <lineage>
        <taxon>Bacteria</taxon>
        <taxon>Pseudomonadati</taxon>
        <taxon>Pseudomonadota</taxon>
        <taxon>Alphaproteobacteria</taxon>
        <taxon>Caulobacterales</taxon>
        <taxon>Caulobacteraceae</taxon>
        <taxon>Asticcacaulis</taxon>
    </lineage>
</organism>
<dbReference type="Pfam" id="PF12146">
    <property type="entry name" value="Hydrolase_4"/>
    <property type="match status" value="1"/>
</dbReference>
<dbReference type="STRING" id="573065.Astex_0385"/>
<accession>E8RQ24</accession>
<evidence type="ECO:0000256" key="1">
    <source>
        <dbReference type="SAM" id="Phobius"/>
    </source>
</evidence>
<dbReference type="EMBL" id="CP002395">
    <property type="protein sequence ID" value="ADU12081.1"/>
    <property type="molecule type" value="Genomic_DNA"/>
</dbReference>
<keyword evidence="4" id="KW-1185">Reference proteome</keyword>
<feature type="transmembrane region" description="Helical" evidence="1">
    <location>
        <begin position="21"/>
        <end position="42"/>
    </location>
</feature>
<evidence type="ECO:0000259" key="2">
    <source>
        <dbReference type="Pfam" id="PF12146"/>
    </source>
</evidence>
<dbReference type="AlphaFoldDB" id="E8RQ24"/>
<sequence length="285" mass="31240">MRRGQTNGAWMKTLMTWVGRLVMALILMAGLAYGGACGYLFVVQRDKLYSLPPGVPPLPVAQVPGIKDVHLKTPDGAVLRAWYLPPRGQAPVFLFLGGKGASLGDHMGRYKRMAQKGEGFLALAYRGFSGSTGKPTEDGLFMDGLVAYDWLKKAGYAPQQIVIHGHSLGSGVATYVATQRPAKGLILEAPFTAASDVAQDIYPYVPVQWLMLDKFANRDRIGFVHMPILIVHGDRDTIVPFAQGERLYALAPQPKTFKRMAGEDHSTLTRAGVYDVYDTWLKSLD</sequence>
<feature type="domain" description="Serine aminopeptidase S33" evidence="2">
    <location>
        <begin position="103"/>
        <end position="196"/>
    </location>
</feature>
<dbReference type="PANTHER" id="PTHR12277:SF81">
    <property type="entry name" value="PROTEIN ABHD13"/>
    <property type="match status" value="1"/>
</dbReference>
<gene>
    <name evidence="3" type="ordered locus">Astex_0385</name>
</gene>
<dbReference type="Proteomes" id="UP000001492">
    <property type="component" value="Chromosome 1"/>
</dbReference>
<reference evidence="4" key="1">
    <citation type="submission" date="2010-12" db="EMBL/GenBank/DDBJ databases">
        <title>Complete sequence of chromosome 1 of Asticcacaulis excentricus CB 48.</title>
        <authorList>
            <consortium name="US DOE Joint Genome Institute"/>
            <person name="Lucas S."/>
            <person name="Copeland A."/>
            <person name="Lapidus A."/>
            <person name="Cheng J.-F."/>
            <person name="Bruce D."/>
            <person name="Goodwin L."/>
            <person name="Pitluck S."/>
            <person name="Teshima H."/>
            <person name="Davenport K."/>
            <person name="Detter J.C."/>
            <person name="Han C."/>
            <person name="Tapia R."/>
            <person name="Land M."/>
            <person name="Hauser L."/>
            <person name="Jeffries C."/>
            <person name="Kyrpides N."/>
            <person name="Ivanova N."/>
            <person name="Ovchinnikova G."/>
            <person name="Brun Y.V."/>
            <person name="Woyke T."/>
        </authorList>
    </citation>
    <scope>NUCLEOTIDE SEQUENCE [LARGE SCALE GENOMIC DNA]</scope>
    <source>
        <strain evidence="4">ATCC 15261 / DSM 4724 / KCTC 12464 / NCIMB 9791 / VKM B-1370 / CB 48</strain>
    </source>
</reference>
<dbReference type="SUPFAM" id="SSF53474">
    <property type="entry name" value="alpha/beta-Hydrolases"/>
    <property type="match status" value="1"/>
</dbReference>
<protein>
    <recommendedName>
        <fullName evidence="2">Serine aminopeptidase S33 domain-containing protein</fullName>
    </recommendedName>
</protein>
<evidence type="ECO:0000313" key="3">
    <source>
        <dbReference type="EMBL" id="ADU12081.1"/>
    </source>
</evidence>
<dbReference type="HOGENOM" id="CLU_029375_2_1_5"/>
<keyword evidence="1" id="KW-0812">Transmembrane</keyword>
<evidence type="ECO:0000313" key="4">
    <source>
        <dbReference type="Proteomes" id="UP000001492"/>
    </source>
</evidence>